<sequence length="217" mass="25729">MNAMASANEESCLREVYYLTKNETKNWRSLLKYGENLDTEIRRKLLWIWPNEKCLWQLGKILRQFGIGCLLSIGCGNGLFEWILRESLNIETYGVEVDRQWWCSNYAIKSFIELNYIDSMDVTKDDYLRTCCLRDSWNFALLFCYFNNRPAFLQYLNLYKGKWLCIIGPLEKRNVYTDPLPLEPNFPQGSEKLTWKLKASLKMGENDIMALYEKQMD</sequence>
<proteinExistence type="predicted"/>
<keyword evidence="1" id="KW-1185">Reference proteome</keyword>
<dbReference type="KEGG" id="mde:101889487"/>
<dbReference type="VEuPathDB" id="VectorBase:MDOMA2_008019"/>
<dbReference type="Proteomes" id="UP001652621">
    <property type="component" value="Unplaced"/>
</dbReference>
<dbReference type="OrthoDB" id="6375980at2759"/>
<name>A0A9J7I5H5_MUSDO</name>
<dbReference type="RefSeq" id="XP_005185874.3">
    <property type="nucleotide sequence ID" value="XM_005185817.4"/>
</dbReference>
<reference evidence="2" key="1">
    <citation type="submission" date="2025-08" db="UniProtKB">
        <authorList>
            <consortium name="RefSeq"/>
        </authorList>
    </citation>
    <scope>IDENTIFICATION</scope>
    <source>
        <strain evidence="2">Aabys</strain>
        <tissue evidence="2">Whole body</tissue>
    </source>
</reference>
<evidence type="ECO:0000313" key="2">
    <source>
        <dbReference type="RefSeq" id="XP_005185874.3"/>
    </source>
</evidence>
<dbReference type="AlphaFoldDB" id="A0A9J7I5H5"/>
<gene>
    <name evidence="2" type="primary">LOC101889487</name>
</gene>
<dbReference type="GeneID" id="101889487"/>
<protein>
    <submittedName>
        <fullName evidence="2">Uncharacterized protein LOC101889487</fullName>
    </submittedName>
</protein>
<evidence type="ECO:0000313" key="1">
    <source>
        <dbReference type="Proteomes" id="UP001652621"/>
    </source>
</evidence>
<organism evidence="1 2">
    <name type="scientific">Musca domestica</name>
    <name type="common">House fly</name>
    <dbReference type="NCBI Taxonomy" id="7370"/>
    <lineage>
        <taxon>Eukaryota</taxon>
        <taxon>Metazoa</taxon>
        <taxon>Ecdysozoa</taxon>
        <taxon>Arthropoda</taxon>
        <taxon>Hexapoda</taxon>
        <taxon>Insecta</taxon>
        <taxon>Pterygota</taxon>
        <taxon>Neoptera</taxon>
        <taxon>Endopterygota</taxon>
        <taxon>Diptera</taxon>
        <taxon>Brachycera</taxon>
        <taxon>Muscomorpha</taxon>
        <taxon>Muscoidea</taxon>
        <taxon>Muscidae</taxon>
        <taxon>Musca</taxon>
    </lineage>
</organism>
<accession>A0A9J7I5H5</accession>